<comment type="caution">
    <text evidence="1">The sequence shown here is derived from an EMBL/GenBank/DDBJ whole genome shotgun (WGS) entry which is preliminary data.</text>
</comment>
<reference evidence="1" key="1">
    <citation type="journal article" date="2015" name="Nature">
        <title>Complex archaea that bridge the gap between prokaryotes and eukaryotes.</title>
        <authorList>
            <person name="Spang A."/>
            <person name="Saw J.H."/>
            <person name="Jorgensen S.L."/>
            <person name="Zaremba-Niedzwiedzka K."/>
            <person name="Martijn J."/>
            <person name="Lind A.E."/>
            <person name="van Eijk R."/>
            <person name="Schleper C."/>
            <person name="Guy L."/>
            <person name="Ettema T.J."/>
        </authorList>
    </citation>
    <scope>NUCLEOTIDE SEQUENCE</scope>
</reference>
<gene>
    <name evidence="1" type="ORF">LCGC14_3056140</name>
</gene>
<dbReference type="AlphaFoldDB" id="A0A0F8WK67"/>
<dbReference type="EMBL" id="LAZR01064571">
    <property type="protein sequence ID" value="KKK57272.1"/>
    <property type="molecule type" value="Genomic_DNA"/>
</dbReference>
<evidence type="ECO:0000313" key="1">
    <source>
        <dbReference type="EMBL" id="KKK57272.1"/>
    </source>
</evidence>
<sequence>MSNLKISLGTKEVTIQDRFTLIKGKFKKDLLANYKNKFFIKISEDFN</sequence>
<name>A0A0F8WK67_9ZZZZ</name>
<accession>A0A0F8WK67</accession>
<organism evidence="1">
    <name type="scientific">marine sediment metagenome</name>
    <dbReference type="NCBI Taxonomy" id="412755"/>
    <lineage>
        <taxon>unclassified sequences</taxon>
        <taxon>metagenomes</taxon>
        <taxon>ecological metagenomes</taxon>
    </lineage>
</organism>
<protein>
    <submittedName>
        <fullName evidence="1">Uncharacterized protein</fullName>
    </submittedName>
</protein>
<proteinExistence type="predicted"/>
<feature type="non-terminal residue" evidence="1">
    <location>
        <position position="47"/>
    </location>
</feature>